<dbReference type="STRING" id="948102.BKG76_18110"/>
<organism evidence="2 3">
    <name type="scientific">Mycobacteroides franklinii</name>
    <dbReference type="NCBI Taxonomy" id="948102"/>
    <lineage>
        <taxon>Bacteria</taxon>
        <taxon>Bacillati</taxon>
        <taxon>Actinomycetota</taxon>
        <taxon>Actinomycetes</taxon>
        <taxon>Mycobacteriales</taxon>
        <taxon>Mycobacteriaceae</taxon>
        <taxon>Mycobacteroides</taxon>
    </lineage>
</organism>
<dbReference type="OrthoDB" id="1492465at2"/>
<comment type="caution">
    <text evidence="2">The sequence shown here is derived from an EMBL/GenBank/DDBJ whole genome shotgun (WGS) entry which is preliminary data.</text>
</comment>
<dbReference type="InterPro" id="IPR032710">
    <property type="entry name" value="NTF2-like_dom_sf"/>
</dbReference>
<evidence type="ECO:0000259" key="1">
    <source>
        <dbReference type="Pfam" id="PF13577"/>
    </source>
</evidence>
<dbReference type="EMBL" id="MLIK01000019">
    <property type="protein sequence ID" value="OHU22377.1"/>
    <property type="molecule type" value="Genomic_DNA"/>
</dbReference>
<dbReference type="SUPFAM" id="SSF54427">
    <property type="entry name" value="NTF2-like"/>
    <property type="match status" value="1"/>
</dbReference>
<evidence type="ECO:0000313" key="3">
    <source>
        <dbReference type="Proteomes" id="UP000179616"/>
    </source>
</evidence>
<accession>A0A1S1L9G3</accession>
<dbReference type="Proteomes" id="UP000179616">
    <property type="component" value="Unassembled WGS sequence"/>
</dbReference>
<dbReference type="AlphaFoldDB" id="A0A1S1L9G3"/>
<dbReference type="Gene3D" id="3.10.450.50">
    <property type="match status" value="1"/>
</dbReference>
<dbReference type="InterPro" id="IPR037401">
    <property type="entry name" value="SnoaL-like"/>
</dbReference>
<name>A0A1S1L9G3_9MYCO</name>
<proteinExistence type="predicted"/>
<feature type="domain" description="SnoaL-like" evidence="1">
    <location>
        <begin position="3"/>
        <end position="121"/>
    </location>
</feature>
<dbReference type="RefSeq" id="WP_070938817.1">
    <property type="nucleotide sequence ID" value="NZ_MLIK01000019.1"/>
</dbReference>
<protein>
    <recommendedName>
        <fullName evidence="1">SnoaL-like domain-containing protein</fullName>
    </recommendedName>
</protein>
<gene>
    <name evidence="2" type="ORF">BKG76_18110</name>
</gene>
<dbReference type="Pfam" id="PF13577">
    <property type="entry name" value="SnoaL_4"/>
    <property type="match status" value="1"/>
</dbReference>
<dbReference type="GeneID" id="57168730"/>
<evidence type="ECO:0000313" key="2">
    <source>
        <dbReference type="EMBL" id="OHU22377.1"/>
    </source>
</evidence>
<reference evidence="2 3" key="1">
    <citation type="submission" date="2016-10" db="EMBL/GenBank/DDBJ databases">
        <title>Evaluation of Human, Veterinary and Environmental Mycobacterium chelonae Isolates by Core Genome Phylogenomic Analysis, Targeted Gene Comparison, and Anti-microbial Susceptibility Patterns: A Tale of Mistaken Identities.</title>
        <authorList>
            <person name="Fogelson S.B."/>
            <person name="Camus A.C."/>
            <person name="Lorenz W."/>
            <person name="Vasireddy R."/>
            <person name="Vasireddy S."/>
            <person name="Smith T."/>
            <person name="Brown-Elliott B.A."/>
            <person name="Wallace R.J.Jr."/>
            <person name="Hasan N.A."/>
            <person name="Reischl U."/>
            <person name="Sanchez S."/>
        </authorList>
    </citation>
    <scope>NUCLEOTIDE SEQUENCE [LARGE SCALE GENOMIC DNA]</scope>
    <source>
        <strain evidence="2 3">1559</strain>
    </source>
</reference>
<sequence>MSRVEDRLAIADLLTGWLHRDNGQWDELAALFHEDATISVTWFSGAARDFVAASRDHGAGNARNKHLIASPYVTFHGDRALAETNIMIVADSPEARLGCVSHARFFDRISRRDGVWRIEQRNAIYDIAAFTYPDGPVDVDPEALARHPREYAAFAYFLELTGSAVVVVQPTRGSDQEAAIKTTGHEWLRA</sequence>